<protein>
    <submittedName>
        <fullName evidence="2">Uncharacterized protein</fullName>
    </submittedName>
</protein>
<proteinExistence type="predicted"/>
<dbReference type="EMBL" id="CADCWJ010000421">
    <property type="protein sequence ID" value="CAA9565062.1"/>
    <property type="molecule type" value="Genomic_DNA"/>
</dbReference>
<reference evidence="2" key="1">
    <citation type="submission" date="2020-02" db="EMBL/GenBank/DDBJ databases">
        <authorList>
            <person name="Meier V. D."/>
        </authorList>
    </citation>
    <scope>NUCLEOTIDE SEQUENCE</scope>
    <source>
        <strain evidence="2">AVDCRST_MAG87</strain>
    </source>
</reference>
<feature type="compositionally biased region" description="Basic and acidic residues" evidence="1">
    <location>
        <begin position="49"/>
        <end position="73"/>
    </location>
</feature>
<gene>
    <name evidence="2" type="ORF">AVDCRST_MAG87-1882</name>
</gene>
<feature type="compositionally biased region" description="Basic and acidic residues" evidence="1">
    <location>
        <begin position="1"/>
        <end position="15"/>
    </location>
</feature>
<sequence>DRDRADARLPDDREPSAPVPEPGGRRGHPRPDPGGPDRVRSQPPGRLPRPVDGRRGRGHDRGAAVPARRDPGRRDRRGVARSRVGGYWPGLPREPGAGLDHRRPAKPRNRADRVLDAGDDRVPDDLPADRQLCDRGTDPALVHARCGPADRAASAVPGDRLRAGLDLRRRPRHWRRACRARGAGTLGRAAGARRPPALEPGIPADRDPGRM</sequence>
<feature type="non-terminal residue" evidence="2">
    <location>
        <position position="1"/>
    </location>
</feature>
<accession>A0A6J4V0G5</accession>
<feature type="non-terminal residue" evidence="2">
    <location>
        <position position="211"/>
    </location>
</feature>
<feature type="region of interest" description="Disordered" evidence="1">
    <location>
        <begin position="178"/>
        <end position="211"/>
    </location>
</feature>
<feature type="region of interest" description="Disordered" evidence="1">
    <location>
        <begin position="1"/>
        <end position="134"/>
    </location>
</feature>
<evidence type="ECO:0000256" key="1">
    <source>
        <dbReference type="SAM" id="MobiDB-lite"/>
    </source>
</evidence>
<feature type="compositionally biased region" description="Basic and acidic residues" evidence="1">
    <location>
        <begin position="29"/>
        <end position="40"/>
    </location>
</feature>
<feature type="compositionally biased region" description="Basic and acidic residues" evidence="1">
    <location>
        <begin position="109"/>
        <end position="134"/>
    </location>
</feature>
<feature type="compositionally biased region" description="Low complexity" evidence="1">
    <location>
        <begin position="180"/>
        <end position="201"/>
    </location>
</feature>
<organism evidence="2">
    <name type="scientific">uncultured Thermomicrobiales bacterium</name>
    <dbReference type="NCBI Taxonomy" id="1645740"/>
    <lineage>
        <taxon>Bacteria</taxon>
        <taxon>Pseudomonadati</taxon>
        <taxon>Thermomicrobiota</taxon>
        <taxon>Thermomicrobia</taxon>
        <taxon>Thermomicrobiales</taxon>
        <taxon>environmental samples</taxon>
    </lineage>
</organism>
<name>A0A6J4V0G5_9BACT</name>
<dbReference type="AlphaFoldDB" id="A0A6J4V0G5"/>
<evidence type="ECO:0000313" key="2">
    <source>
        <dbReference type="EMBL" id="CAA9565062.1"/>
    </source>
</evidence>